<dbReference type="NCBIfam" id="NF038083">
    <property type="entry name" value="CU044_5270_fam"/>
    <property type="match status" value="1"/>
</dbReference>
<name>A0ABW1KAD4_9ACTN</name>
<evidence type="ECO:0000256" key="2">
    <source>
        <dbReference type="SAM" id="Phobius"/>
    </source>
</evidence>
<feature type="transmembrane region" description="Helical" evidence="2">
    <location>
        <begin position="51"/>
        <end position="70"/>
    </location>
</feature>
<dbReference type="RefSeq" id="WP_377424387.1">
    <property type="nucleotide sequence ID" value="NZ_JBHSPR010000017.1"/>
</dbReference>
<reference evidence="4" key="1">
    <citation type="journal article" date="2019" name="Int. J. Syst. Evol. Microbiol.">
        <title>The Global Catalogue of Microorganisms (GCM) 10K type strain sequencing project: providing services to taxonomists for standard genome sequencing and annotation.</title>
        <authorList>
            <consortium name="The Broad Institute Genomics Platform"/>
            <consortium name="The Broad Institute Genome Sequencing Center for Infectious Disease"/>
            <person name="Wu L."/>
            <person name="Ma J."/>
        </authorList>
    </citation>
    <scope>NUCLEOTIDE SEQUENCE [LARGE SCALE GENOMIC DNA]</scope>
    <source>
        <strain evidence="4">ZS-35-S2</strain>
    </source>
</reference>
<dbReference type="InterPro" id="IPR047789">
    <property type="entry name" value="CU044_5270-like"/>
</dbReference>
<feature type="compositionally biased region" description="Low complexity" evidence="1">
    <location>
        <begin position="81"/>
        <end position="94"/>
    </location>
</feature>
<dbReference type="Proteomes" id="UP001596203">
    <property type="component" value="Unassembled WGS sequence"/>
</dbReference>
<feature type="region of interest" description="Disordered" evidence="1">
    <location>
        <begin position="75"/>
        <end position="94"/>
    </location>
</feature>
<organism evidence="3 4">
    <name type="scientific">Plantactinospora solaniradicis</name>
    <dbReference type="NCBI Taxonomy" id="1723736"/>
    <lineage>
        <taxon>Bacteria</taxon>
        <taxon>Bacillati</taxon>
        <taxon>Actinomycetota</taxon>
        <taxon>Actinomycetes</taxon>
        <taxon>Micromonosporales</taxon>
        <taxon>Micromonosporaceae</taxon>
        <taxon>Plantactinospora</taxon>
    </lineage>
</organism>
<proteinExistence type="predicted"/>
<accession>A0ABW1KAD4</accession>
<keyword evidence="2" id="KW-0812">Transmembrane</keyword>
<evidence type="ECO:0000256" key="1">
    <source>
        <dbReference type="SAM" id="MobiDB-lite"/>
    </source>
</evidence>
<evidence type="ECO:0000313" key="4">
    <source>
        <dbReference type="Proteomes" id="UP001596203"/>
    </source>
</evidence>
<keyword evidence="4" id="KW-1185">Reference proteome</keyword>
<sequence>MSTRPDVMKLLAEARPGRLDPEPGSRVDPMTITAYPRPSADRRRALPRRRLVVAGALPMAAALTVGALVLTSGGGAAPESTDPGATGPAVAAPADPTSARELLLVAAERTGAEKPDSGRYLVLTRVQGERREVDSANGRYGVAVRARSERWQATRPGDQSVDVVQNIGFVPITPADEAVWRAAGSPTRWTEPAPAGHPDIVHTATAGPRSVQVIPAGRDLVLAGQPVSAAELANLPTDPAALKTSLTARYRRGGGTEDLRQALFFAGRDLVAGLAAPAGVRAAAYRMLADLEGVDFLGRVPDREGRSGMAVAYTRRGDTVWGQIRLIIDPQTGRALAEESWNLGTGRKPAATGTLMGWTLLLHATYSDETPPAGTDRRRSPTG</sequence>
<gene>
    <name evidence="3" type="ORF">ACFP2T_21280</name>
</gene>
<protein>
    <submittedName>
        <fullName evidence="3">CU044_5270 family protein</fullName>
    </submittedName>
</protein>
<feature type="compositionally biased region" description="Basic and acidic residues" evidence="1">
    <location>
        <begin position="15"/>
        <end position="25"/>
    </location>
</feature>
<comment type="caution">
    <text evidence="3">The sequence shown here is derived from an EMBL/GenBank/DDBJ whole genome shotgun (WGS) entry which is preliminary data.</text>
</comment>
<evidence type="ECO:0000313" key="3">
    <source>
        <dbReference type="EMBL" id="MFC6018730.1"/>
    </source>
</evidence>
<keyword evidence="2" id="KW-1133">Transmembrane helix</keyword>
<keyword evidence="2" id="KW-0472">Membrane</keyword>
<dbReference type="EMBL" id="JBHSPR010000017">
    <property type="protein sequence ID" value="MFC6018730.1"/>
    <property type="molecule type" value="Genomic_DNA"/>
</dbReference>
<feature type="region of interest" description="Disordered" evidence="1">
    <location>
        <begin position="1"/>
        <end position="41"/>
    </location>
</feature>